<dbReference type="Gene3D" id="3.40.50.2000">
    <property type="entry name" value="Glycogen Phosphorylase B"/>
    <property type="match status" value="2"/>
</dbReference>
<dbReference type="Pfam" id="PF08323">
    <property type="entry name" value="Glyco_transf_5"/>
    <property type="match status" value="1"/>
</dbReference>
<comment type="caution">
    <text evidence="7">The sequence shown here is derived from an EMBL/GenBank/DDBJ whole genome shotgun (WGS) entry which is preliminary data.</text>
</comment>
<proteinExistence type="predicted"/>
<evidence type="ECO:0000313" key="7">
    <source>
        <dbReference type="EMBL" id="ORY00343.1"/>
    </source>
</evidence>
<evidence type="ECO:0000256" key="1">
    <source>
        <dbReference type="ARBA" id="ARBA00004602"/>
    </source>
</evidence>
<keyword evidence="4" id="KW-0035">Amyloplast</keyword>
<keyword evidence="8" id="KW-1185">Reference proteome</keyword>
<evidence type="ECO:0000313" key="8">
    <source>
        <dbReference type="Proteomes" id="UP000193498"/>
    </source>
</evidence>
<name>A0A1Y1YQP0_9FUNG</name>
<evidence type="ECO:0000259" key="5">
    <source>
        <dbReference type="Pfam" id="PF00534"/>
    </source>
</evidence>
<evidence type="ECO:0000259" key="6">
    <source>
        <dbReference type="Pfam" id="PF08323"/>
    </source>
</evidence>
<dbReference type="PANTHER" id="PTHR45825:SF11">
    <property type="entry name" value="ALPHA AMYLASE DOMAIN-CONTAINING PROTEIN"/>
    <property type="match status" value="1"/>
</dbReference>
<reference evidence="7 8" key="1">
    <citation type="submission" date="2016-07" db="EMBL/GenBank/DDBJ databases">
        <title>Pervasive Adenine N6-methylation of Active Genes in Fungi.</title>
        <authorList>
            <consortium name="DOE Joint Genome Institute"/>
            <person name="Mondo S.J."/>
            <person name="Dannebaum R.O."/>
            <person name="Kuo R.C."/>
            <person name="Labutti K."/>
            <person name="Haridas S."/>
            <person name="Kuo A."/>
            <person name="Salamov A."/>
            <person name="Ahrendt S.R."/>
            <person name="Lipzen A."/>
            <person name="Sullivan W."/>
            <person name="Andreopoulos W.B."/>
            <person name="Clum A."/>
            <person name="Lindquist E."/>
            <person name="Daum C."/>
            <person name="Ramamoorthy G.K."/>
            <person name="Gryganskyi A."/>
            <person name="Culley D."/>
            <person name="Magnuson J.K."/>
            <person name="James T.Y."/>
            <person name="O'Malley M.A."/>
            <person name="Stajich J.E."/>
            <person name="Spatafora J.W."/>
            <person name="Visel A."/>
            <person name="Grigoriev I.V."/>
        </authorList>
    </citation>
    <scope>NUCLEOTIDE SEQUENCE [LARGE SCALE GENOMIC DNA]</scope>
    <source>
        <strain evidence="7 8">CBS 931.73</strain>
    </source>
</reference>
<dbReference type="AlphaFoldDB" id="A0A1Y1YQP0"/>
<sequence>MTLYLKYRQKPIRIDMQQFPAGVYVGIDPKLNYTIPSGTSIYHVTKEFGAVSMGGLGVVVTALAQAQQSDGILKTSVIIPYYSLLKKAYPDEIEPYCEISMGFRDTKNVKHQVKFGVYKFPLKIHPTSASKGRKPLSDAVNVYLIGPGDYYPFNLAFKDVSHVNEIYNSPDPLNQEWKNLYFAKAAARFILYQHTQASGQHRGVDLVQLHGATNAMVTKYLRQYKKEKLLEESAAKVVYTLHDYGDEVQYSLLLSNLRPFLDNSMQTEATSLQPYWRQYRMFPSGMAINMADAVTFVSKTMARDIVEGRCIFPLKELVMDEILRKVRSNRFIGVTNGVDFSTINPFTDRKLLESHNAFPLQKALDDIPNNNAETLQCHRVIDCKRKAKEYLRDRGLLPTKDFDRPIALFIGRFLEDKGCRSFPTAIDAFKANNVRFVIMGQPNQWPTSDILNLQKRNPDDVIVMHEPEPQEKFGVFWRMAADFAYVPSRSESFGLVAAEGLLFGASVISTGVGGLQEFLVDRNDPEQRRHNAYLFDPFNRQSKEFLRDAITDAAHELQTVSQNQDVYENFVWQLINDALNLGWDRAGGPLHQYYGVYQMAMNASMA</sequence>
<comment type="subcellular location">
    <subcellularLocation>
        <location evidence="1">Plastid</location>
        <location evidence="1">Amyloplast</location>
    </subcellularLocation>
</comment>
<dbReference type="PANTHER" id="PTHR45825">
    <property type="entry name" value="GRANULE-BOUND STARCH SYNTHASE 1, CHLOROPLASTIC/AMYLOPLASTIC"/>
    <property type="match status" value="1"/>
</dbReference>
<dbReference type="OrthoDB" id="512920at2759"/>
<keyword evidence="3 7" id="KW-0808">Transferase</keyword>
<dbReference type="InParanoid" id="A0A1Y1YQP0"/>
<evidence type="ECO:0000256" key="3">
    <source>
        <dbReference type="ARBA" id="ARBA00022679"/>
    </source>
</evidence>
<keyword evidence="2" id="KW-0328">Glycosyltransferase</keyword>
<dbReference type="InterPro" id="IPR001296">
    <property type="entry name" value="Glyco_trans_1"/>
</dbReference>
<feature type="domain" description="Starch synthase catalytic" evidence="6">
    <location>
        <begin position="41"/>
        <end position="309"/>
    </location>
</feature>
<dbReference type="Proteomes" id="UP000193498">
    <property type="component" value="Unassembled WGS sequence"/>
</dbReference>
<keyword evidence="4" id="KW-0934">Plastid</keyword>
<dbReference type="STRING" id="1314790.A0A1Y1YQP0"/>
<evidence type="ECO:0000256" key="2">
    <source>
        <dbReference type="ARBA" id="ARBA00022676"/>
    </source>
</evidence>
<dbReference type="GO" id="GO:0016757">
    <property type="term" value="F:glycosyltransferase activity"/>
    <property type="evidence" value="ECO:0007669"/>
    <property type="project" value="UniProtKB-KW"/>
</dbReference>
<organism evidence="7 8">
    <name type="scientific">Basidiobolus meristosporus CBS 931.73</name>
    <dbReference type="NCBI Taxonomy" id="1314790"/>
    <lineage>
        <taxon>Eukaryota</taxon>
        <taxon>Fungi</taxon>
        <taxon>Fungi incertae sedis</taxon>
        <taxon>Zoopagomycota</taxon>
        <taxon>Entomophthoromycotina</taxon>
        <taxon>Basidiobolomycetes</taxon>
        <taxon>Basidiobolales</taxon>
        <taxon>Basidiobolaceae</taxon>
        <taxon>Basidiobolus</taxon>
    </lineage>
</organism>
<dbReference type="Pfam" id="PF00534">
    <property type="entry name" value="Glycos_transf_1"/>
    <property type="match status" value="1"/>
</dbReference>
<feature type="domain" description="Glycosyl transferase family 1" evidence="5">
    <location>
        <begin position="403"/>
        <end position="541"/>
    </location>
</feature>
<dbReference type="SUPFAM" id="SSF53756">
    <property type="entry name" value="UDP-Glycosyltransferase/glycogen phosphorylase"/>
    <property type="match status" value="1"/>
</dbReference>
<accession>A0A1Y1YQP0</accession>
<dbReference type="InterPro" id="IPR013534">
    <property type="entry name" value="Starch_synth_cat_dom"/>
</dbReference>
<gene>
    <name evidence="7" type="ORF">K493DRAFT_256522</name>
</gene>
<evidence type="ECO:0000256" key="4">
    <source>
        <dbReference type="ARBA" id="ARBA00023234"/>
    </source>
</evidence>
<dbReference type="EMBL" id="MCFE01000084">
    <property type="protein sequence ID" value="ORY00343.1"/>
    <property type="molecule type" value="Genomic_DNA"/>
</dbReference>
<protein>
    <submittedName>
        <fullName evidence="7">UDP-Glycosyltransferase/glycogen phosphorylase</fullName>
    </submittedName>
</protein>